<evidence type="ECO:0000313" key="1">
    <source>
        <dbReference type="EMBL" id="KAF2319337.1"/>
    </source>
</evidence>
<accession>A0A6A6N1P6</accession>
<reference evidence="1 2" key="1">
    <citation type="journal article" date="2020" name="Mol. Plant">
        <title>The Chromosome-Based Rubber Tree Genome Provides New Insights into Spurge Genome Evolution and Rubber Biosynthesis.</title>
        <authorList>
            <person name="Liu J."/>
            <person name="Shi C."/>
            <person name="Shi C.C."/>
            <person name="Li W."/>
            <person name="Zhang Q.J."/>
            <person name="Zhang Y."/>
            <person name="Li K."/>
            <person name="Lu H.F."/>
            <person name="Shi C."/>
            <person name="Zhu S.T."/>
            <person name="Xiao Z.Y."/>
            <person name="Nan H."/>
            <person name="Yue Y."/>
            <person name="Zhu X.G."/>
            <person name="Wu Y."/>
            <person name="Hong X.N."/>
            <person name="Fan G.Y."/>
            <person name="Tong Y."/>
            <person name="Zhang D."/>
            <person name="Mao C.L."/>
            <person name="Liu Y.L."/>
            <person name="Hao S.J."/>
            <person name="Liu W.Q."/>
            <person name="Lv M.Q."/>
            <person name="Zhang H.B."/>
            <person name="Liu Y."/>
            <person name="Hu-Tang G.R."/>
            <person name="Wang J.P."/>
            <person name="Wang J.H."/>
            <person name="Sun Y.H."/>
            <person name="Ni S.B."/>
            <person name="Chen W.B."/>
            <person name="Zhang X.C."/>
            <person name="Jiao Y.N."/>
            <person name="Eichler E.E."/>
            <person name="Li G.H."/>
            <person name="Liu X."/>
            <person name="Gao L.Z."/>
        </authorList>
    </citation>
    <scope>NUCLEOTIDE SEQUENCE [LARGE SCALE GENOMIC DNA]</scope>
    <source>
        <strain evidence="2">cv. GT1</strain>
        <tissue evidence="1">Leaf</tissue>
    </source>
</reference>
<protein>
    <submittedName>
        <fullName evidence="1">Uncharacterized protein</fullName>
    </submittedName>
</protein>
<sequence length="82" mass="8915">MFDGVGQESTSNMEVELASEAMVGKSSAIITTGITSELGVMVRWAGKKGEQVLRVRIVFKLTRKFKAGFVKEEITFGFAALV</sequence>
<gene>
    <name evidence="1" type="ORF">GH714_014881</name>
</gene>
<dbReference type="Proteomes" id="UP000467840">
    <property type="component" value="Chromosome 10"/>
</dbReference>
<name>A0A6A6N1P6_HEVBR</name>
<evidence type="ECO:0000313" key="2">
    <source>
        <dbReference type="Proteomes" id="UP000467840"/>
    </source>
</evidence>
<dbReference type="EMBL" id="JAAGAX010000003">
    <property type="protein sequence ID" value="KAF2319337.1"/>
    <property type="molecule type" value="Genomic_DNA"/>
</dbReference>
<comment type="caution">
    <text evidence="1">The sequence shown here is derived from an EMBL/GenBank/DDBJ whole genome shotgun (WGS) entry which is preliminary data.</text>
</comment>
<proteinExistence type="predicted"/>
<organism evidence="1 2">
    <name type="scientific">Hevea brasiliensis</name>
    <name type="common">Para rubber tree</name>
    <name type="synonym">Siphonia brasiliensis</name>
    <dbReference type="NCBI Taxonomy" id="3981"/>
    <lineage>
        <taxon>Eukaryota</taxon>
        <taxon>Viridiplantae</taxon>
        <taxon>Streptophyta</taxon>
        <taxon>Embryophyta</taxon>
        <taxon>Tracheophyta</taxon>
        <taxon>Spermatophyta</taxon>
        <taxon>Magnoliopsida</taxon>
        <taxon>eudicotyledons</taxon>
        <taxon>Gunneridae</taxon>
        <taxon>Pentapetalae</taxon>
        <taxon>rosids</taxon>
        <taxon>fabids</taxon>
        <taxon>Malpighiales</taxon>
        <taxon>Euphorbiaceae</taxon>
        <taxon>Crotonoideae</taxon>
        <taxon>Micrandreae</taxon>
        <taxon>Hevea</taxon>
    </lineage>
</organism>
<keyword evidence="2" id="KW-1185">Reference proteome</keyword>
<dbReference type="AlphaFoldDB" id="A0A6A6N1P6"/>